<dbReference type="PANTHER" id="PTHR33480:SF1">
    <property type="entry name" value="TYR RECOMBINASE DOMAIN-CONTAINING PROTEIN"/>
    <property type="match status" value="1"/>
</dbReference>
<evidence type="ECO:0000256" key="1">
    <source>
        <dbReference type="SAM" id="MobiDB-lite"/>
    </source>
</evidence>
<feature type="region of interest" description="Disordered" evidence="1">
    <location>
        <begin position="139"/>
        <end position="169"/>
    </location>
</feature>
<feature type="compositionally biased region" description="Low complexity" evidence="1">
    <location>
        <begin position="379"/>
        <end position="404"/>
    </location>
</feature>
<feature type="compositionally biased region" description="Basic and acidic residues" evidence="1">
    <location>
        <begin position="155"/>
        <end position="169"/>
    </location>
</feature>
<proteinExistence type="predicted"/>
<dbReference type="Proteomes" id="UP000694844">
    <property type="component" value="Chromosome 8"/>
</dbReference>
<feature type="region of interest" description="Disordered" evidence="1">
    <location>
        <begin position="427"/>
        <end position="485"/>
    </location>
</feature>
<feature type="compositionally biased region" description="Low complexity" evidence="1">
    <location>
        <begin position="309"/>
        <end position="332"/>
    </location>
</feature>
<protein>
    <submittedName>
        <fullName evidence="3">Uncharacterized protein LOC111109036</fullName>
    </submittedName>
</protein>
<dbReference type="PANTHER" id="PTHR33480">
    <property type="entry name" value="SET DOMAIN-CONTAINING PROTEIN-RELATED"/>
    <property type="match status" value="1"/>
</dbReference>
<feature type="compositionally biased region" description="Low complexity" evidence="1">
    <location>
        <begin position="465"/>
        <end position="476"/>
    </location>
</feature>
<feature type="compositionally biased region" description="Low complexity" evidence="1">
    <location>
        <begin position="499"/>
        <end position="523"/>
    </location>
</feature>
<feature type="region of interest" description="Disordered" evidence="1">
    <location>
        <begin position="1"/>
        <end position="43"/>
    </location>
</feature>
<feature type="compositionally biased region" description="Low complexity" evidence="1">
    <location>
        <begin position="535"/>
        <end position="546"/>
    </location>
</feature>
<feature type="compositionally biased region" description="Low complexity" evidence="1">
    <location>
        <begin position="213"/>
        <end position="224"/>
    </location>
</feature>
<feature type="compositionally biased region" description="Low complexity" evidence="1">
    <location>
        <begin position="622"/>
        <end position="652"/>
    </location>
</feature>
<feature type="compositionally biased region" description="Polar residues" evidence="1">
    <location>
        <begin position="340"/>
        <end position="355"/>
    </location>
</feature>
<feature type="compositionally biased region" description="Low complexity" evidence="1">
    <location>
        <begin position="558"/>
        <end position="575"/>
    </location>
</feature>
<dbReference type="AlphaFoldDB" id="A0A8B8BCB6"/>
<keyword evidence="2" id="KW-1185">Reference proteome</keyword>
<feature type="region of interest" description="Disordered" evidence="1">
    <location>
        <begin position="499"/>
        <end position="652"/>
    </location>
</feature>
<feature type="region of interest" description="Disordered" evidence="1">
    <location>
        <begin position="79"/>
        <end position="104"/>
    </location>
</feature>
<feature type="compositionally biased region" description="Low complexity" evidence="1">
    <location>
        <begin position="82"/>
        <end position="93"/>
    </location>
</feature>
<feature type="region of interest" description="Disordered" evidence="1">
    <location>
        <begin position="209"/>
        <end position="411"/>
    </location>
</feature>
<feature type="compositionally biased region" description="Basic and acidic residues" evidence="1">
    <location>
        <begin position="24"/>
        <end position="43"/>
    </location>
</feature>
<feature type="compositionally biased region" description="Low complexity" evidence="1">
    <location>
        <begin position="274"/>
        <end position="285"/>
    </location>
</feature>
<feature type="compositionally biased region" description="Basic and acidic residues" evidence="1">
    <location>
        <begin position="286"/>
        <end position="307"/>
    </location>
</feature>
<evidence type="ECO:0000313" key="2">
    <source>
        <dbReference type="Proteomes" id="UP000694844"/>
    </source>
</evidence>
<reference evidence="3" key="1">
    <citation type="submission" date="2025-08" db="UniProtKB">
        <authorList>
            <consortium name="RefSeq"/>
        </authorList>
    </citation>
    <scope>IDENTIFICATION</scope>
    <source>
        <tissue evidence="3">Whole sample</tissue>
    </source>
</reference>
<gene>
    <name evidence="3" type="primary">LOC111109036</name>
</gene>
<evidence type="ECO:0000313" key="3">
    <source>
        <dbReference type="RefSeq" id="XP_022300833.1"/>
    </source>
</evidence>
<feature type="region of interest" description="Disordered" evidence="1">
    <location>
        <begin position="673"/>
        <end position="732"/>
    </location>
</feature>
<feature type="compositionally biased region" description="Low complexity" evidence="1">
    <location>
        <begin position="12"/>
        <end position="23"/>
    </location>
</feature>
<dbReference type="GeneID" id="111109036"/>
<dbReference type="RefSeq" id="XP_022300833.1">
    <property type="nucleotide sequence ID" value="XM_022445125.1"/>
</dbReference>
<dbReference type="KEGG" id="cvn:111109036"/>
<feature type="compositionally biased region" description="Acidic residues" evidence="1">
    <location>
        <begin position="717"/>
        <end position="728"/>
    </location>
</feature>
<dbReference type="OrthoDB" id="5376140at2759"/>
<feature type="compositionally biased region" description="Low complexity" evidence="1">
    <location>
        <begin position="430"/>
        <end position="453"/>
    </location>
</feature>
<feature type="compositionally biased region" description="Low complexity" evidence="1">
    <location>
        <begin position="143"/>
        <end position="154"/>
    </location>
</feature>
<accession>A0A8B8BCB6</accession>
<organism evidence="2 3">
    <name type="scientific">Crassostrea virginica</name>
    <name type="common">Eastern oyster</name>
    <dbReference type="NCBI Taxonomy" id="6565"/>
    <lineage>
        <taxon>Eukaryota</taxon>
        <taxon>Metazoa</taxon>
        <taxon>Spiralia</taxon>
        <taxon>Lophotrochozoa</taxon>
        <taxon>Mollusca</taxon>
        <taxon>Bivalvia</taxon>
        <taxon>Autobranchia</taxon>
        <taxon>Pteriomorphia</taxon>
        <taxon>Ostreida</taxon>
        <taxon>Ostreoidea</taxon>
        <taxon>Ostreidae</taxon>
        <taxon>Crassostrea</taxon>
    </lineage>
</organism>
<feature type="compositionally biased region" description="Basic and acidic residues" evidence="1">
    <location>
        <begin position="703"/>
        <end position="716"/>
    </location>
</feature>
<feature type="compositionally biased region" description="Low complexity" evidence="1">
    <location>
        <begin position="587"/>
        <end position="598"/>
    </location>
</feature>
<name>A0A8B8BCB6_CRAVI</name>
<sequence>MPEGMRTQKGTSEYSDPPSFSSSKEIDQAGHAGCQREVDNIRNQREVGNMQNQMGVGNGQNQRGVGNVQDPIDFVRTRKGTSEYSDPPSFSSSKEIDQAGHAGCQTEVVSVRNQRELGNVQNHRGVGKVQNPVDFVRTQKGTSEYSDPPSFSSSKEIDQAGHAGCQREVDNIRNQREVGNMQNQMGVGKVQNQRGVGNVQDPVDFVRTRKGTSEYSDPPSFSSSKEIDQAGHAGCQTEVVSVRNQRELGNVQNHRGVGKVQNPVDFVRPQKGTSEYSDPPSFSSSKEIDQAGHAGCQREVDNIRNQREVGNMQNQRGVGNGQNQRGVGNEQNPVDFVRTQMGTSEYSDRPSFSSSKEIDQAGHAGCQREVGNIQNQREVGNGQNQRGVGNGQNQRGVGNVQNQRGVRKVQNPVDFGCQREVSNIQKQREVGNMQNQRGVGNGQNQRGVGNVQNPVDFVRTQKGTSEYSDPPSFSSSKEIDQAGHAGCQREVGNVRNQRVVGNGQNQRGVGNGQNQRGVGKVQNPVDFVRTQKGTSEYSDPPSFSSSKEIDQAGHAGCQREVVNVRNQRGVGNGQNPVDFVRPQKGTSKYSDPPSFSSSKEIDQAGHAGCQRGVGNVRNQREVGNGQNQRVVGNGQNQRGVGNGQNQRGVGNVRHPVDFDEVLLDDFEIVDDSFDEDYIPSPSDLMDYDSDFSSSESDVIPFHNKKDQKGYNKRGDENSNDENSLEDNETSGKMEQILPSFEKRKSPGSVEDSIVVLQTHNEGSRSYDKKYFCLFCEQYQAKLPRHLTTRHKNEIEVAKYLVEKDPKVKRNILTRLRNLGSHKHNMEVIRERKGELLVVYRPSEPTQWSDYSPCPYCYGYYASSVLWKHAKRCNFTPELRKHGKILENSRILLPCAEDNISDGLRKILLTMKDDTVSLIVKNDSLIRQLGQKLSSKHGNNKESYHYIRNSLREMGRKRLNSKHLL</sequence>